<organism evidence="1 2">
    <name type="scientific">Brachionus plicatilis</name>
    <name type="common">Marine rotifer</name>
    <name type="synonym">Brachionus muelleri</name>
    <dbReference type="NCBI Taxonomy" id="10195"/>
    <lineage>
        <taxon>Eukaryota</taxon>
        <taxon>Metazoa</taxon>
        <taxon>Spiralia</taxon>
        <taxon>Gnathifera</taxon>
        <taxon>Rotifera</taxon>
        <taxon>Eurotatoria</taxon>
        <taxon>Monogononta</taxon>
        <taxon>Pseudotrocha</taxon>
        <taxon>Ploima</taxon>
        <taxon>Brachionidae</taxon>
        <taxon>Brachionus</taxon>
    </lineage>
</organism>
<evidence type="ECO:0000313" key="2">
    <source>
        <dbReference type="Proteomes" id="UP000276133"/>
    </source>
</evidence>
<dbReference type="Proteomes" id="UP000276133">
    <property type="component" value="Unassembled WGS sequence"/>
</dbReference>
<dbReference type="AlphaFoldDB" id="A0A3M7QPB7"/>
<name>A0A3M7QPB7_BRAPC</name>
<proteinExistence type="predicted"/>
<protein>
    <submittedName>
        <fullName evidence="1">Uncharacterized protein</fullName>
    </submittedName>
</protein>
<accession>A0A3M7QPB7</accession>
<dbReference type="EMBL" id="REGN01005562">
    <property type="protein sequence ID" value="RNA12914.1"/>
    <property type="molecule type" value="Genomic_DNA"/>
</dbReference>
<keyword evidence="2" id="KW-1185">Reference proteome</keyword>
<evidence type="ECO:0000313" key="1">
    <source>
        <dbReference type="EMBL" id="RNA12914.1"/>
    </source>
</evidence>
<sequence length="82" mass="9748">MLTHIGLRFSALSFKLDDMLYVSCANKTWIHNELERKFLENSERRIDKKDQFVQNNEFHLVADVVLKHQCSILKILYCASYK</sequence>
<comment type="caution">
    <text evidence="1">The sequence shown here is derived from an EMBL/GenBank/DDBJ whole genome shotgun (WGS) entry which is preliminary data.</text>
</comment>
<gene>
    <name evidence="1" type="ORF">BpHYR1_041935</name>
</gene>
<reference evidence="1 2" key="1">
    <citation type="journal article" date="2018" name="Sci. Rep.">
        <title>Genomic signatures of local adaptation to the degree of environmental predictability in rotifers.</title>
        <authorList>
            <person name="Franch-Gras L."/>
            <person name="Hahn C."/>
            <person name="Garcia-Roger E.M."/>
            <person name="Carmona M.J."/>
            <person name="Serra M."/>
            <person name="Gomez A."/>
        </authorList>
    </citation>
    <scope>NUCLEOTIDE SEQUENCE [LARGE SCALE GENOMIC DNA]</scope>
    <source>
        <strain evidence="1">HYR1</strain>
    </source>
</reference>